<comment type="caution">
    <text evidence="5">The sequence shown here is derived from an EMBL/GenBank/DDBJ whole genome shotgun (WGS) entry which is preliminary data.</text>
</comment>
<dbReference type="Proteomes" id="UP001597212">
    <property type="component" value="Unassembled WGS sequence"/>
</dbReference>
<reference evidence="6" key="1">
    <citation type="journal article" date="2019" name="Int. J. Syst. Evol. Microbiol.">
        <title>The Global Catalogue of Microorganisms (GCM) 10K type strain sequencing project: providing services to taxonomists for standard genome sequencing and annotation.</title>
        <authorList>
            <consortium name="The Broad Institute Genomics Platform"/>
            <consortium name="The Broad Institute Genome Sequencing Center for Infectious Disease"/>
            <person name="Wu L."/>
            <person name="Ma J."/>
        </authorList>
    </citation>
    <scope>NUCLEOTIDE SEQUENCE [LARGE SCALE GENOMIC DNA]</scope>
    <source>
        <strain evidence="6">CCM 8912</strain>
    </source>
</reference>
<gene>
    <name evidence="5" type="ORF">ACFQ5K_05895</name>
</gene>
<evidence type="ECO:0000256" key="3">
    <source>
        <dbReference type="ARBA" id="ARBA00022989"/>
    </source>
</evidence>
<keyword evidence="6" id="KW-1185">Reference proteome</keyword>
<accession>A0ABW4CYF0</accession>
<keyword evidence="3" id="KW-1133">Transmembrane helix</keyword>
<sequence>MTEKIRLIEAQDFPVRIYDTVGFEMNALAQWRSVSSIKKLIKSKQKTTTIEDDIHCLWYCVNASGSRIEGQELKYINQFVDLNIPVILVLTKAYSPKDADELGFRAVEKIPALKTVNVLAEGTTTQPAYGVQELVELTAELLPDSLQQSFASAQKASLELKHKKASAVVNATVATTFGTGFVPIPVADAPIMMAAQSTMLSKITAIYGVDPKSNQIETAIAGALGVLAAVSAGKTAVTSVFKAYVGIGTLVGGLISGSVGGALTAALGHAYMQLMALVVTGKVDLSSLSSSELTDMLTSLIKNATDQKIKP</sequence>
<dbReference type="RefSeq" id="WP_125758181.1">
    <property type="nucleotide sequence ID" value="NZ_JBHTOK010000050.1"/>
</dbReference>
<dbReference type="InterPro" id="IPR021147">
    <property type="entry name" value="DUF697"/>
</dbReference>
<protein>
    <submittedName>
        <fullName evidence="5">YcjF family protein</fullName>
    </submittedName>
</protein>
<keyword evidence="4" id="KW-0472">Membrane</keyword>
<name>A0ABW4CYF0_9LACO</name>
<comment type="subcellular location">
    <subcellularLocation>
        <location evidence="1">Membrane</location>
        <topology evidence="1">Multi-pass membrane protein</topology>
    </subcellularLocation>
</comment>
<dbReference type="InterPro" id="IPR027417">
    <property type="entry name" value="P-loop_NTPase"/>
</dbReference>
<dbReference type="EMBL" id="JBHTOK010000050">
    <property type="protein sequence ID" value="MFD1440897.1"/>
    <property type="molecule type" value="Genomic_DNA"/>
</dbReference>
<evidence type="ECO:0000256" key="1">
    <source>
        <dbReference type="ARBA" id="ARBA00004141"/>
    </source>
</evidence>
<dbReference type="Pfam" id="PF05128">
    <property type="entry name" value="DUF697"/>
    <property type="match status" value="1"/>
</dbReference>
<evidence type="ECO:0000256" key="4">
    <source>
        <dbReference type="ARBA" id="ARBA00023136"/>
    </source>
</evidence>
<evidence type="ECO:0000313" key="5">
    <source>
        <dbReference type="EMBL" id="MFD1440897.1"/>
    </source>
</evidence>
<evidence type="ECO:0000256" key="2">
    <source>
        <dbReference type="ARBA" id="ARBA00022692"/>
    </source>
</evidence>
<dbReference type="SUPFAM" id="SSF52540">
    <property type="entry name" value="P-loop containing nucleoside triphosphate hydrolases"/>
    <property type="match status" value="1"/>
</dbReference>
<keyword evidence="2" id="KW-0812">Transmembrane</keyword>
<evidence type="ECO:0000313" key="6">
    <source>
        <dbReference type="Proteomes" id="UP001597212"/>
    </source>
</evidence>
<dbReference type="Gene3D" id="3.40.50.300">
    <property type="entry name" value="P-loop containing nucleotide triphosphate hydrolases"/>
    <property type="match status" value="1"/>
</dbReference>
<organism evidence="5 6">
    <name type="scientific">Lacticaseibacillus hegangensis</name>
    <dbReference type="NCBI Taxonomy" id="2486010"/>
    <lineage>
        <taxon>Bacteria</taxon>
        <taxon>Bacillati</taxon>
        <taxon>Bacillota</taxon>
        <taxon>Bacilli</taxon>
        <taxon>Lactobacillales</taxon>
        <taxon>Lactobacillaceae</taxon>
        <taxon>Lacticaseibacillus</taxon>
    </lineage>
</organism>
<proteinExistence type="predicted"/>